<feature type="transmembrane region" description="Helical" evidence="1">
    <location>
        <begin position="32"/>
        <end position="51"/>
    </location>
</feature>
<dbReference type="InterPro" id="IPR023158">
    <property type="entry name" value="YerB-like_sf"/>
</dbReference>
<dbReference type="Pfam" id="PF17479">
    <property type="entry name" value="DUF3048_C"/>
    <property type="match status" value="1"/>
</dbReference>
<dbReference type="InterPro" id="IPR035328">
    <property type="entry name" value="DUF3048_C"/>
</dbReference>
<gene>
    <name evidence="4" type="ORF">HS096_03420</name>
</gene>
<dbReference type="Proteomes" id="UP000710385">
    <property type="component" value="Unassembled WGS sequence"/>
</dbReference>
<accession>A0A928TQN1</accession>
<reference evidence="4" key="1">
    <citation type="submission" date="2020-05" db="EMBL/GenBank/DDBJ databases">
        <title>High-Quality Genomes of Partial-Nitritation/Anammox System by Hierarchical Clustering Based Hybrid Assembly.</title>
        <authorList>
            <person name="Liu L."/>
            <person name="Wang Y."/>
            <person name="Che Y."/>
            <person name="Chen Y."/>
            <person name="Xia Y."/>
            <person name="Luo R."/>
            <person name="Cheng S.H."/>
            <person name="Zheng C."/>
            <person name="Zhang T."/>
        </authorList>
    </citation>
    <scope>NUCLEOTIDE SEQUENCE</scope>
    <source>
        <strain evidence="4">H1_PAT1</strain>
    </source>
</reference>
<dbReference type="Pfam" id="PF11258">
    <property type="entry name" value="DUF3048"/>
    <property type="match status" value="1"/>
</dbReference>
<protein>
    <submittedName>
        <fullName evidence="4">DUF3048 domain-containing protein</fullName>
    </submittedName>
</protein>
<dbReference type="Gene3D" id="3.50.90.10">
    <property type="entry name" value="YerB-like"/>
    <property type="match status" value="1"/>
</dbReference>
<evidence type="ECO:0000256" key="1">
    <source>
        <dbReference type="SAM" id="Phobius"/>
    </source>
</evidence>
<keyword evidence="1" id="KW-0812">Transmembrane</keyword>
<comment type="caution">
    <text evidence="4">The sequence shown here is derived from an EMBL/GenBank/DDBJ whole genome shotgun (WGS) entry which is preliminary data.</text>
</comment>
<name>A0A928TQN1_UNCKA</name>
<proteinExistence type="predicted"/>
<dbReference type="SUPFAM" id="SSF159774">
    <property type="entry name" value="YerB-like"/>
    <property type="match status" value="1"/>
</dbReference>
<keyword evidence="1" id="KW-0472">Membrane</keyword>
<evidence type="ECO:0000313" key="4">
    <source>
        <dbReference type="EMBL" id="MBE7525409.1"/>
    </source>
</evidence>
<dbReference type="AlphaFoldDB" id="A0A928TQN1"/>
<dbReference type="InterPro" id="IPR021416">
    <property type="entry name" value="DUF3048_N"/>
</dbReference>
<organism evidence="4 5">
    <name type="scientific">candidate division WWE3 bacterium</name>
    <dbReference type="NCBI Taxonomy" id="2053526"/>
    <lineage>
        <taxon>Bacteria</taxon>
        <taxon>Katanobacteria</taxon>
    </lineage>
</organism>
<keyword evidence="1" id="KW-1133">Transmembrane helix</keyword>
<evidence type="ECO:0000259" key="3">
    <source>
        <dbReference type="Pfam" id="PF17479"/>
    </source>
</evidence>
<evidence type="ECO:0000313" key="5">
    <source>
        <dbReference type="Proteomes" id="UP000710385"/>
    </source>
</evidence>
<sequence length="376" mass="41622">MELKERVGSVIEKSTQASTQFERWFRESWRTVVFMALLFVALSIGFLMYALSGRASKETDTYAFDVPAASSTGPLAERALDGVLVDASSTRLLPFGVMVENNIEAWPLSGPAKANLVFEAPVEGSITRLFLLFDASTAVDRIGPVRSARPYYVELAESIGSLYAHVGGSPASLALISKLADFRDLNEFSNGQFFWRSPERSAPHNVYTSTDELRKAAEQKSFVVKDFRPWEYVDDIASTQPSEPDVADIVIPYEGAYKASWHYDPETRLYTRSQNDVLQKDEDGSVVTARNVVVLLTAARVLDGEGRLDLRTTGSGEARIFHDGKASKAFWKRRDGQMMTFESVDGLDVPLARGTTWISFLTSPAAFARVTADTRP</sequence>
<feature type="domain" description="DUF3048" evidence="3">
    <location>
        <begin position="250"/>
        <end position="358"/>
    </location>
</feature>
<evidence type="ECO:0000259" key="2">
    <source>
        <dbReference type="Pfam" id="PF11258"/>
    </source>
</evidence>
<feature type="domain" description="DUF3048" evidence="2">
    <location>
        <begin position="85"/>
        <end position="222"/>
    </location>
</feature>
<dbReference type="EMBL" id="JABTTY010000001">
    <property type="protein sequence ID" value="MBE7525409.1"/>
    <property type="molecule type" value="Genomic_DNA"/>
</dbReference>